<proteinExistence type="predicted"/>
<dbReference type="Gene3D" id="1.10.8.200">
    <property type="entry name" value="Replisome organizer (g39p helicase loader/inhibitor protein)"/>
    <property type="match status" value="1"/>
</dbReference>
<protein>
    <submittedName>
        <fullName evidence="1">Uncharacterized protein</fullName>
    </submittedName>
</protein>
<reference evidence="1 2" key="1">
    <citation type="submission" date="2010-07" db="EMBL/GenBank/DDBJ databases">
        <authorList>
            <person name="Muzny D."/>
            <person name="Qin X."/>
            <person name="Deng J."/>
            <person name="Jiang H."/>
            <person name="Liu Y."/>
            <person name="Qu J."/>
            <person name="Song X.-Z."/>
            <person name="Zhang L."/>
            <person name="Thornton R."/>
            <person name="Coyle M."/>
            <person name="Francisco L."/>
            <person name="Jackson L."/>
            <person name="Javaid M."/>
            <person name="Korchina V."/>
            <person name="Kovar C."/>
            <person name="Mata R."/>
            <person name="Mathew T."/>
            <person name="Ngo R."/>
            <person name="Nguyen L."/>
            <person name="Nguyen N."/>
            <person name="Okwuonu G."/>
            <person name="Ongeri F."/>
            <person name="Pham C."/>
            <person name="Simmons D."/>
            <person name="Wilczek-Boney K."/>
            <person name="Hale W."/>
            <person name="Jakkamsetti A."/>
            <person name="Pham P."/>
            <person name="Ruth R."/>
            <person name="San Lucas F."/>
            <person name="Warren J."/>
            <person name="Zhang J."/>
            <person name="Zhao Z."/>
            <person name="Zhou C."/>
            <person name="Zhu D."/>
            <person name="Lee S."/>
            <person name="Bess C."/>
            <person name="Blankenburg K."/>
            <person name="Forbes L."/>
            <person name="Fu Q."/>
            <person name="Gubbala S."/>
            <person name="Hirani K."/>
            <person name="Jayaseelan J.C."/>
            <person name="Lara F."/>
            <person name="Munidasa M."/>
            <person name="Palculict T."/>
            <person name="Patil S."/>
            <person name="Pu L.-L."/>
            <person name="Saada N."/>
            <person name="Tang L."/>
            <person name="Weissenberger G."/>
            <person name="Zhu Y."/>
            <person name="Hemphill L."/>
            <person name="Shang Y."/>
            <person name="Youmans B."/>
            <person name="Ayvaz T."/>
            <person name="Ross M."/>
            <person name="Santibanez J."/>
            <person name="Aqrawi P."/>
            <person name="Gross S."/>
            <person name="Joshi V."/>
            <person name="Fowler G."/>
            <person name="Nazareth L."/>
            <person name="Reid J."/>
            <person name="Worley K."/>
            <person name="Petrosino J."/>
            <person name="Highlander S."/>
            <person name="Gibbs R."/>
        </authorList>
    </citation>
    <scope>NUCLEOTIDE SEQUENCE [LARGE SCALE GENOMIC DNA]</scope>
    <source>
        <strain evidence="1 2">ATCC BAA-1640</strain>
    </source>
</reference>
<sequence length="191" mass="22357">MNIDKFGRIVKAVRAAYPQFKFIESKEGMEIWLKALADVSDDIVSLAFEKHIMTAKFPPTIAEIRENIFNLSDEKIRDWSDAFGLALRAIRKFGSYREDEALEWISEQDRTAAEVTRRLGFKEICLSENLEVIRGQFRMAYTNYAEQKKYYGMLPESTKKRQLAIEIEGKRRMDELINKYLDRGRDGLQEI</sequence>
<accession>E0NNB9</accession>
<dbReference type="STRING" id="862517.HMPREF9225_1658"/>
<dbReference type="RefSeq" id="WP_008902433.1">
    <property type="nucleotide sequence ID" value="NZ_GL397071.1"/>
</dbReference>
<keyword evidence="2" id="KW-1185">Reference proteome</keyword>
<name>E0NNB9_9FIRM</name>
<comment type="caution">
    <text evidence="1">The sequence shown here is derived from an EMBL/GenBank/DDBJ whole genome shotgun (WGS) entry which is preliminary data.</text>
</comment>
<gene>
    <name evidence="1" type="ORF">HMPREF9225_1658</name>
</gene>
<dbReference type="OrthoDB" id="1634442at2"/>
<evidence type="ECO:0000313" key="1">
    <source>
        <dbReference type="EMBL" id="EFM24792.1"/>
    </source>
</evidence>
<dbReference type="HOGENOM" id="CLU_126571_0_0_9"/>
<organism evidence="1 2">
    <name type="scientific">Peptoniphilus duerdenii ATCC BAA-1640</name>
    <dbReference type="NCBI Taxonomy" id="862517"/>
    <lineage>
        <taxon>Bacteria</taxon>
        <taxon>Bacillati</taxon>
        <taxon>Bacillota</taxon>
        <taxon>Tissierellia</taxon>
        <taxon>Tissierellales</taxon>
        <taxon>Peptoniphilaceae</taxon>
        <taxon>Peptoniphilus</taxon>
    </lineage>
</organism>
<evidence type="ECO:0000313" key="2">
    <source>
        <dbReference type="Proteomes" id="UP000003280"/>
    </source>
</evidence>
<dbReference type="AlphaFoldDB" id="E0NNB9"/>
<dbReference type="Proteomes" id="UP000003280">
    <property type="component" value="Unassembled WGS sequence"/>
</dbReference>
<dbReference type="EMBL" id="AEEH01000048">
    <property type="protein sequence ID" value="EFM24792.1"/>
    <property type="molecule type" value="Genomic_DNA"/>
</dbReference>